<dbReference type="InterPro" id="IPR005119">
    <property type="entry name" value="LysR_subst-bd"/>
</dbReference>
<dbReference type="Pfam" id="PF00126">
    <property type="entry name" value="HTH_1"/>
    <property type="match status" value="1"/>
</dbReference>
<dbReference type="AlphaFoldDB" id="A0A6J5DDL4"/>
<dbReference type="Pfam" id="PF03466">
    <property type="entry name" value="LysR_substrate"/>
    <property type="match status" value="1"/>
</dbReference>
<name>A0A6J5DDL4_9BURK</name>
<dbReference type="EMBL" id="CADIKH010000005">
    <property type="protein sequence ID" value="CAB3750906.1"/>
    <property type="molecule type" value="Genomic_DNA"/>
</dbReference>
<evidence type="ECO:0000256" key="1">
    <source>
        <dbReference type="ARBA" id="ARBA00009437"/>
    </source>
</evidence>
<reference evidence="6 7" key="1">
    <citation type="submission" date="2020-04" db="EMBL/GenBank/DDBJ databases">
        <authorList>
            <person name="De Canck E."/>
        </authorList>
    </citation>
    <scope>NUCLEOTIDE SEQUENCE [LARGE SCALE GENOMIC DNA]</scope>
    <source>
        <strain evidence="6 7">LMG 29542</strain>
    </source>
</reference>
<keyword evidence="2" id="KW-0805">Transcription regulation</keyword>
<organism evidence="6 7">
    <name type="scientific">Paraburkholderia humisilvae</name>
    <dbReference type="NCBI Taxonomy" id="627669"/>
    <lineage>
        <taxon>Bacteria</taxon>
        <taxon>Pseudomonadati</taxon>
        <taxon>Pseudomonadota</taxon>
        <taxon>Betaproteobacteria</taxon>
        <taxon>Burkholderiales</taxon>
        <taxon>Burkholderiaceae</taxon>
        <taxon>Paraburkholderia</taxon>
    </lineage>
</organism>
<dbReference type="FunFam" id="1.10.10.10:FF:000001">
    <property type="entry name" value="LysR family transcriptional regulator"/>
    <property type="match status" value="1"/>
</dbReference>
<dbReference type="InterPro" id="IPR000847">
    <property type="entry name" value="LysR_HTH_N"/>
</dbReference>
<feature type="domain" description="HTH lysR-type" evidence="5">
    <location>
        <begin position="7"/>
        <end position="59"/>
    </location>
</feature>
<evidence type="ECO:0000259" key="5">
    <source>
        <dbReference type="PROSITE" id="PS50931"/>
    </source>
</evidence>
<dbReference type="GO" id="GO:0043565">
    <property type="term" value="F:sequence-specific DNA binding"/>
    <property type="evidence" value="ECO:0007669"/>
    <property type="project" value="TreeGrafter"/>
</dbReference>
<gene>
    <name evidence="6" type="primary">dmlR_6</name>
    <name evidence="6" type="ORF">LMG29542_01365</name>
</gene>
<dbReference type="RefSeq" id="WP_175225702.1">
    <property type="nucleotide sequence ID" value="NZ_CADIKH010000005.1"/>
</dbReference>
<dbReference type="Gene3D" id="1.10.10.10">
    <property type="entry name" value="Winged helix-like DNA-binding domain superfamily/Winged helix DNA-binding domain"/>
    <property type="match status" value="1"/>
</dbReference>
<evidence type="ECO:0000256" key="4">
    <source>
        <dbReference type="ARBA" id="ARBA00023163"/>
    </source>
</evidence>
<evidence type="ECO:0000313" key="7">
    <source>
        <dbReference type="Proteomes" id="UP000494363"/>
    </source>
</evidence>
<dbReference type="SUPFAM" id="SSF53850">
    <property type="entry name" value="Periplasmic binding protein-like II"/>
    <property type="match status" value="1"/>
</dbReference>
<keyword evidence="4" id="KW-0804">Transcription</keyword>
<keyword evidence="7" id="KW-1185">Reference proteome</keyword>
<sequence length="295" mass="31882">MDRLFTMRVFLQVADCGSFASAARTLGLSRPMVTRAVAQLEAHLNARLLQRSSRKVTPTAIGYEFAQRCHEILAATAEAEACAGNAGATPSGELRIAMPCALAIALASPLVAAYCKRYPDVSIELTLVDRPIDLVEEGFDVAVVNENMLLSDDVTTHDANRCQFIACCTPSWLQGRELLSFDDVREHRILCIKGFARHLSAAGCTRLHVSSSVAALKLLVREGIGIAILPAYAVADELAAGQLAQVLHQAKLPSIDVQVAYPTRKHVSPKVLRFVDMSLEQIQAFDDVAISEALA</sequence>
<dbReference type="SUPFAM" id="SSF46785">
    <property type="entry name" value="Winged helix' DNA-binding domain"/>
    <property type="match status" value="1"/>
</dbReference>
<dbReference type="CDD" id="cd08422">
    <property type="entry name" value="PBP2_CrgA_like"/>
    <property type="match status" value="1"/>
</dbReference>
<dbReference type="Gene3D" id="3.40.190.290">
    <property type="match status" value="1"/>
</dbReference>
<dbReference type="PANTHER" id="PTHR30537">
    <property type="entry name" value="HTH-TYPE TRANSCRIPTIONAL REGULATOR"/>
    <property type="match status" value="1"/>
</dbReference>
<comment type="similarity">
    <text evidence="1">Belongs to the LysR transcriptional regulatory family.</text>
</comment>
<keyword evidence="3" id="KW-0238">DNA-binding</keyword>
<evidence type="ECO:0000313" key="6">
    <source>
        <dbReference type="EMBL" id="CAB3750906.1"/>
    </source>
</evidence>
<evidence type="ECO:0000256" key="2">
    <source>
        <dbReference type="ARBA" id="ARBA00023015"/>
    </source>
</evidence>
<dbReference type="InterPro" id="IPR058163">
    <property type="entry name" value="LysR-type_TF_proteobact-type"/>
</dbReference>
<dbReference type="GO" id="GO:0003700">
    <property type="term" value="F:DNA-binding transcription factor activity"/>
    <property type="evidence" value="ECO:0007669"/>
    <property type="project" value="InterPro"/>
</dbReference>
<dbReference type="GO" id="GO:0006351">
    <property type="term" value="P:DNA-templated transcription"/>
    <property type="evidence" value="ECO:0007669"/>
    <property type="project" value="TreeGrafter"/>
</dbReference>
<dbReference type="Proteomes" id="UP000494363">
    <property type="component" value="Unassembled WGS sequence"/>
</dbReference>
<dbReference type="InterPro" id="IPR036388">
    <property type="entry name" value="WH-like_DNA-bd_sf"/>
</dbReference>
<dbReference type="PANTHER" id="PTHR30537:SF35">
    <property type="entry name" value="TRANSCRIPTIONAL REGULATORY PROTEIN"/>
    <property type="match status" value="1"/>
</dbReference>
<dbReference type="PROSITE" id="PS50931">
    <property type="entry name" value="HTH_LYSR"/>
    <property type="match status" value="1"/>
</dbReference>
<proteinExistence type="inferred from homology"/>
<accession>A0A6J5DDL4</accession>
<dbReference type="InterPro" id="IPR036390">
    <property type="entry name" value="WH_DNA-bd_sf"/>
</dbReference>
<evidence type="ECO:0000256" key="3">
    <source>
        <dbReference type="ARBA" id="ARBA00023125"/>
    </source>
</evidence>
<protein>
    <submittedName>
        <fullName evidence="6">HTH-type transcriptional regulator DmlR</fullName>
    </submittedName>
</protein>